<keyword evidence="6" id="KW-0813">Transport</keyword>
<reference evidence="22 23" key="1">
    <citation type="submission" date="2024-01" db="EMBL/GenBank/DDBJ databases">
        <authorList>
            <person name="Waweru B."/>
        </authorList>
    </citation>
    <scope>NUCLEOTIDE SEQUENCE [LARGE SCALE GENOMIC DNA]</scope>
</reference>
<evidence type="ECO:0000259" key="21">
    <source>
        <dbReference type="PROSITE" id="PS51745"/>
    </source>
</evidence>
<comment type="similarity">
    <text evidence="4 19">Belongs to the Aux/IAA family.</text>
</comment>
<feature type="transmembrane region" description="Helical" evidence="20">
    <location>
        <begin position="677"/>
        <end position="699"/>
    </location>
</feature>
<dbReference type="GO" id="GO:0006865">
    <property type="term" value="P:amino acid transport"/>
    <property type="evidence" value="ECO:0007669"/>
    <property type="project" value="UniProtKB-KW"/>
</dbReference>
<feature type="domain" description="PB1" evidence="21">
    <location>
        <begin position="206"/>
        <end position="310"/>
    </location>
</feature>
<keyword evidence="7 19" id="KW-0678">Repressor</keyword>
<evidence type="ECO:0000256" key="3">
    <source>
        <dbReference type="ARBA" id="ARBA00005590"/>
    </source>
</evidence>
<evidence type="ECO:0000256" key="19">
    <source>
        <dbReference type="RuleBase" id="RU004549"/>
    </source>
</evidence>
<keyword evidence="9" id="KW-0769">Symport</keyword>
<dbReference type="InterPro" id="IPR013057">
    <property type="entry name" value="AA_transpt_TM"/>
</dbReference>
<keyword evidence="14 19" id="KW-0804">Transcription</keyword>
<evidence type="ECO:0000313" key="22">
    <source>
        <dbReference type="EMBL" id="CAK7353128.1"/>
    </source>
</evidence>
<comment type="caution">
    <text evidence="22">The sequence shown here is derived from an EMBL/GenBank/DDBJ whole genome shotgun (WGS) entry which is preliminary data.</text>
</comment>
<evidence type="ECO:0000256" key="10">
    <source>
        <dbReference type="ARBA" id="ARBA00022970"/>
    </source>
</evidence>
<evidence type="ECO:0000256" key="1">
    <source>
        <dbReference type="ARBA" id="ARBA00004123"/>
    </source>
</evidence>
<evidence type="ECO:0000256" key="15">
    <source>
        <dbReference type="ARBA" id="ARBA00023242"/>
    </source>
</evidence>
<dbReference type="Pfam" id="PF02309">
    <property type="entry name" value="AUX_IAA"/>
    <property type="match status" value="1"/>
</dbReference>
<feature type="transmembrane region" description="Helical" evidence="20">
    <location>
        <begin position="873"/>
        <end position="894"/>
    </location>
</feature>
<evidence type="ECO:0000256" key="2">
    <source>
        <dbReference type="ARBA" id="ARBA00004127"/>
    </source>
</evidence>
<feature type="transmembrane region" description="Helical" evidence="20">
    <location>
        <begin position="960"/>
        <end position="982"/>
    </location>
</feature>
<keyword evidence="10" id="KW-0029">Amino-acid transport</keyword>
<keyword evidence="23" id="KW-1185">Reference proteome</keyword>
<feature type="transmembrane region" description="Helical" evidence="20">
    <location>
        <begin position="834"/>
        <end position="853"/>
    </location>
</feature>
<dbReference type="SUPFAM" id="SSF54277">
    <property type="entry name" value="CAD &amp; PB1 domains"/>
    <property type="match status" value="1"/>
</dbReference>
<dbReference type="GO" id="GO:0012505">
    <property type="term" value="C:endomembrane system"/>
    <property type="evidence" value="ECO:0007669"/>
    <property type="project" value="UniProtKB-SubCell"/>
</dbReference>
<keyword evidence="16 19" id="KW-0927">Auxin signaling pathway</keyword>
<comment type="function">
    <text evidence="18">Carrier protein involved in proton-driven auxin influx. Mediates the formation of auxin gradient from developing leaves (site of auxin biosynthesis) to tips by contributing to the loading of auxin in vascular tissues and facilitating acropetal (base to tip) auxin transport within inner tissues of the root apex, and basipetal (tip to base) auxin transport within outer tissues of the root apex. May be involved in lateral roots and nodules formation.</text>
</comment>
<feature type="transmembrane region" description="Helical" evidence="20">
    <location>
        <begin position="937"/>
        <end position="954"/>
    </location>
</feature>
<evidence type="ECO:0000256" key="20">
    <source>
        <dbReference type="SAM" id="Phobius"/>
    </source>
</evidence>
<feature type="transmembrane region" description="Helical" evidence="20">
    <location>
        <begin position="720"/>
        <end position="736"/>
    </location>
</feature>
<feature type="transmembrane region" description="Helical" evidence="20">
    <location>
        <begin position="994"/>
        <end position="1019"/>
    </location>
</feature>
<feature type="transmembrane region" description="Helical" evidence="20">
    <location>
        <begin position="742"/>
        <end position="764"/>
    </location>
</feature>
<dbReference type="GO" id="GO:0009734">
    <property type="term" value="P:auxin-activated signaling pathway"/>
    <property type="evidence" value="ECO:0007669"/>
    <property type="project" value="UniProtKB-UniRule"/>
</dbReference>
<proteinExistence type="inferred from homology"/>
<accession>A0AAV1SNB1</accession>
<evidence type="ECO:0000256" key="6">
    <source>
        <dbReference type="ARBA" id="ARBA00022448"/>
    </source>
</evidence>
<dbReference type="EMBL" id="CAWUPB010001194">
    <property type="protein sequence ID" value="CAK7353128.1"/>
    <property type="molecule type" value="Genomic_DNA"/>
</dbReference>
<organism evidence="22 23">
    <name type="scientific">Dovyalis caffra</name>
    <dbReference type="NCBI Taxonomy" id="77055"/>
    <lineage>
        <taxon>Eukaryota</taxon>
        <taxon>Viridiplantae</taxon>
        <taxon>Streptophyta</taxon>
        <taxon>Embryophyta</taxon>
        <taxon>Tracheophyta</taxon>
        <taxon>Spermatophyta</taxon>
        <taxon>Magnoliopsida</taxon>
        <taxon>eudicotyledons</taxon>
        <taxon>Gunneridae</taxon>
        <taxon>Pentapetalae</taxon>
        <taxon>rosids</taxon>
        <taxon>fabids</taxon>
        <taxon>Malpighiales</taxon>
        <taxon>Salicaceae</taxon>
        <taxon>Flacourtieae</taxon>
        <taxon>Dovyalis</taxon>
    </lineage>
</organism>
<keyword evidence="8 20" id="KW-0812">Transmembrane</keyword>
<evidence type="ECO:0000313" key="23">
    <source>
        <dbReference type="Proteomes" id="UP001314170"/>
    </source>
</evidence>
<keyword evidence="11 20" id="KW-1133">Transmembrane helix</keyword>
<dbReference type="InterPro" id="IPR053793">
    <property type="entry name" value="PB1-like"/>
</dbReference>
<dbReference type="AlphaFoldDB" id="A0AAV1SNB1"/>
<dbReference type="InterPro" id="IPR033389">
    <property type="entry name" value="AUX/IAA_dom"/>
</dbReference>
<dbReference type="PANTHER" id="PTHR48017">
    <property type="entry name" value="OS05G0424000 PROTEIN-RELATED"/>
    <property type="match status" value="1"/>
</dbReference>
<evidence type="ECO:0000256" key="16">
    <source>
        <dbReference type="ARBA" id="ARBA00023294"/>
    </source>
</evidence>
<dbReference type="FunFam" id="3.10.20.90:FF:000225">
    <property type="entry name" value="Auxin-responsive protein"/>
    <property type="match status" value="1"/>
</dbReference>
<keyword evidence="15 19" id="KW-0539">Nucleus</keyword>
<keyword evidence="12 19" id="KW-0805">Transcription regulation</keyword>
<gene>
    <name evidence="22" type="ORF">DCAF_LOCUS24571</name>
</gene>
<dbReference type="GO" id="GO:0005634">
    <property type="term" value="C:nucleus"/>
    <property type="evidence" value="ECO:0007669"/>
    <property type="project" value="UniProtKB-SubCell"/>
</dbReference>
<evidence type="ECO:0000256" key="18">
    <source>
        <dbReference type="ARBA" id="ARBA00045588"/>
    </source>
</evidence>
<dbReference type="Gene3D" id="3.10.20.90">
    <property type="entry name" value="Phosphatidylinositol 3-kinase Catalytic Subunit, Chain A, domain 1"/>
    <property type="match status" value="1"/>
</dbReference>
<comment type="similarity">
    <text evidence="3">Belongs to the amino acid/polyamine transporter 2 family. Amino acid/auxin permease (AAAP) (TC 2.A.18.1) subfamily.</text>
</comment>
<comment type="function">
    <text evidence="17">Aux/IAA proteins are short-lived transcriptional factors that function as repressors of early auxin response genes at low auxin concentrations. Repression is thought to result from the interaction with auxin response factors (ARFs), proteins that bind to the auxin-responsive promoter element (AuxRE). Formation of heterodimers with ARF proteins may alter their ability to modulate early auxin response genes expression.</text>
</comment>
<evidence type="ECO:0000256" key="17">
    <source>
        <dbReference type="ARBA" id="ARBA00025283"/>
    </source>
</evidence>
<evidence type="ECO:0000256" key="9">
    <source>
        <dbReference type="ARBA" id="ARBA00022847"/>
    </source>
</evidence>
<dbReference type="Pfam" id="PF01490">
    <property type="entry name" value="Aa_trans"/>
    <property type="match status" value="1"/>
</dbReference>
<protein>
    <recommendedName>
        <fullName evidence="19">Auxin-responsive protein</fullName>
    </recommendedName>
</protein>
<comment type="subunit">
    <text evidence="5 19">Homodimers and heterodimers.</text>
</comment>
<evidence type="ECO:0000256" key="8">
    <source>
        <dbReference type="ARBA" id="ARBA00022692"/>
    </source>
</evidence>
<dbReference type="GO" id="GO:0015293">
    <property type="term" value="F:symporter activity"/>
    <property type="evidence" value="ECO:0007669"/>
    <property type="project" value="UniProtKB-KW"/>
</dbReference>
<dbReference type="Proteomes" id="UP001314170">
    <property type="component" value="Unassembled WGS sequence"/>
</dbReference>
<evidence type="ECO:0000256" key="13">
    <source>
        <dbReference type="ARBA" id="ARBA00023136"/>
    </source>
</evidence>
<feature type="transmembrane region" description="Helical" evidence="20">
    <location>
        <begin position="589"/>
        <end position="610"/>
    </location>
</feature>
<sequence length="1031" mass="114961">MEEYTQCFNLTSEHKSHKASEDKKLELRLGPPGETFLGYKTNPTTHGAKRVLQHSVGAKTSEGNWFKDNNEKQCKKFSCYEEAEKVFSSPWLSSSLPPSTFHREAQKELQQPKPSFLQCCRVEELQYPHKVACSTPATASASFSATTAGTNSCHKRDAVAPVVGWPPIRSCRKNLASCSTSKMGSELPNRTPEEGSILKPDSFRNDLFVKINMEGVPIGRKINLNAYDSYEKLSVAIDELFRGLLAAQRETGDTSNENKMDEANANVGSVSGSREYTLVYEDIEGDRILVGDVPWHMFVSTAKRLRVLKSAEKGLIVDLWPFQFQLWRNIHRMKPGLGFPNCIKWQSFHKKSTFLLFPEAEEENCKLPFSVTTRRPNLSGYFLQDLDGTWKTWEFNQDWFNSSTMLIKIRGGSSKGRRFSEFNRMEAETQLMMLKLVHKKGSELLMLAITGYSSGLRVKLCKNVNWDLWSRPKHSICNSNDTWVLTARGSKGNSIAMSHISLEVNMIDWEYKQITLFCKTLVMRRFSGLDVTNPTSKLPSMTVNIRGCVRSLVVGCMEILEEHSDSATIAADGIKGAERSRDGCDGGTAWTASAHIITAIIGSGVLSLAWAIAQLGWITGIGTLLLFSFITLYTSTLLADCYRFPDPVTGKRNHTYMEAVKANLGGKTYKVCGLVQYTYISGLAVGYTITTSISMVAVFKSNCFHKKGHGAACEHSYNPYMIAMGIIEILLSQIPNLHKMSWLSVTAAIMSFGYASIGMGLSLAKVVSGQGAKTTLTGVEVGVDQLTASDKVWTMFRAIGDMAFACTYAEILIEIQDTLKSSPPENKVMKKANMIAILTSTAFYMMCGCLGYAAMGNHAPGNMLTGFGFYEPFWLIDLANIFTIVHLLGAYQVLSQPVFGALETWGSMLWPDSKFVTTEHSIRIGKYINFRVNLQRLTWRTVYVVVVTVLAMAFPFFNDFLALLGAIGYWPMTVYFPVEMYIAQRKIQRRSIKWFVLQLLNLVCLLVAIAAACGAIQGLNHALRNSKPFNF</sequence>
<feature type="transmembrane region" description="Helical" evidence="20">
    <location>
        <begin position="617"/>
        <end position="639"/>
    </location>
</feature>
<keyword evidence="13 20" id="KW-0472">Membrane</keyword>
<evidence type="ECO:0000256" key="4">
    <source>
        <dbReference type="ARBA" id="ARBA00006728"/>
    </source>
</evidence>
<evidence type="ECO:0000256" key="7">
    <source>
        <dbReference type="ARBA" id="ARBA00022491"/>
    </source>
</evidence>
<comment type="subcellular location">
    <subcellularLocation>
        <location evidence="2">Endomembrane system</location>
        <topology evidence="2">Multi-pass membrane protein</topology>
    </subcellularLocation>
    <subcellularLocation>
        <location evidence="1 19">Nucleus</location>
    </subcellularLocation>
</comment>
<dbReference type="PROSITE" id="PS51745">
    <property type="entry name" value="PB1"/>
    <property type="match status" value="1"/>
</dbReference>
<evidence type="ECO:0000256" key="12">
    <source>
        <dbReference type="ARBA" id="ARBA00023015"/>
    </source>
</evidence>
<name>A0AAV1SNB1_9ROSI</name>
<evidence type="ECO:0000256" key="11">
    <source>
        <dbReference type="ARBA" id="ARBA00022989"/>
    </source>
</evidence>
<evidence type="ECO:0000256" key="5">
    <source>
        <dbReference type="ARBA" id="ARBA00011726"/>
    </source>
</evidence>
<evidence type="ECO:0000256" key="14">
    <source>
        <dbReference type="ARBA" id="ARBA00023163"/>
    </source>
</evidence>